<name>A0A261SDE8_9BORD</name>
<dbReference type="Pfam" id="PF00034">
    <property type="entry name" value="Cytochrom_C"/>
    <property type="match status" value="1"/>
</dbReference>
<dbReference type="PROSITE" id="PS51007">
    <property type="entry name" value="CYTC"/>
    <property type="match status" value="1"/>
</dbReference>
<dbReference type="EMBL" id="NEVL01000003">
    <property type="protein sequence ID" value="OZI35434.1"/>
    <property type="molecule type" value="Genomic_DNA"/>
</dbReference>
<dbReference type="GO" id="GO:0046872">
    <property type="term" value="F:metal ion binding"/>
    <property type="evidence" value="ECO:0007669"/>
    <property type="project" value="UniProtKB-KW"/>
</dbReference>
<evidence type="ECO:0000256" key="1">
    <source>
        <dbReference type="ARBA" id="ARBA00022617"/>
    </source>
</evidence>
<dbReference type="InterPro" id="IPR009056">
    <property type="entry name" value="Cyt_c-like_dom"/>
</dbReference>
<comment type="caution">
    <text evidence="7">The sequence shown here is derived from an EMBL/GenBank/DDBJ whole genome shotgun (WGS) entry which is preliminary data.</text>
</comment>
<evidence type="ECO:0000256" key="4">
    <source>
        <dbReference type="PROSITE-ProRule" id="PRU00433"/>
    </source>
</evidence>
<dbReference type="SUPFAM" id="SSF46626">
    <property type="entry name" value="Cytochrome c"/>
    <property type="match status" value="1"/>
</dbReference>
<accession>A0A261SDE8</accession>
<dbReference type="Proteomes" id="UP000217005">
    <property type="component" value="Unassembled WGS sequence"/>
</dbReference>
<dbReference type="GO" id="GO:0020037">
    <property type="term" value="F:heme binding"/>
    <property type="evidence" value="ECO:0007669"/>
    <property type="project" value="InterPro"/>
</dbReference>
<evidence type="ECO:0000256" key="5">
    <source>
        <dbReference type="SAM" id="MobiDB-lite"/>
    </source>
</evidence>
<gene>
    <name evidence="7" type="ORF">CEG14_10100</name>
</gene>
<proteinExistence type="predicted"/>
<feature type="region of interest" description="Disordered" evidence="5">
    <location>
        <begin position="1"/>
        <end position="20"/>
    </location>
</feature>
<sequence length="115" mass="11928">MLGGCGPAPAPLAPYPDASALPGADVERGRQWVAQAGCAACHSVPGVRSARAQVGPPLHDLHRRVYLGGVLPNTPENLVRWLADPRAHDAATAMPAVGLTPQQARDIAAYLLAQP</sequence>
<evidence type="ECO:0000313" key="8">
    <source>
        <dbReference type="Proteomes" id="UP000217005"/>
    </source>
</evidence>
<reference evidence="7 8" key="1">
    <citation type="submission" date="2017-05" db="EMBL/GenBank/DDBJ databases">
        <title>Complete and WGS of Bordetella genogroups.</title>
        <authorList>
            <person name="Spilker T."/>
            <person name="LiPuma J."/>
        </authorList>
    </citation>
    <scope>NUCLEOTIDE SEQUENCE [LARGE SCALE GENOMIC DNA]</scope>
    <source>
        <strain evidence="7 8">AU17610</strain>
    </source>
</reference>
<dbReference type="OrthoDB" id="3540130at2"/>
<organism evidence="7 8">
    <name type="scientific">Bordetella genomosp. 1</name>
    <dbReference type="NCBI Taxonomy" id="1395607"/>
    <lineage>
        <taxon>Bacteria</taxon>
        <taxon>Pseudomonadati</taxon>
        <taxon>Pseudomonadota</taxon>
        <taxon>Betaproteobacteria</taxon>
        <taxon>Burkholderiales</taxon>
        <taxon>Alcaligenaceae</taxon>
        <taxon>Bordetella</taxon>
    </lineage>
</organism>
<dbReference type="InterPro" id="IPR036909">
    <property type="entry name" value="Cyt_c-like_dom_sf"/>
</dbReference>
<protein>
    <submittedName>
        <fullName evidence="7">Cytochrome C</fullName>
    </submittedName>
</protein>
<evidence type="ECO:0000256" key="2">
    <source>
        <dbReference type="ARBA" id="ARBA00022723"/>
    </source>
</evidence>
<evidence type="ECO:0000313" key="7">
    <source>
        <dbReference type="EMBL" id="OZI35434.1"/>
    </source>
</evidence>
<keyword evidence="3 4" id="KW-0408">Iron</keyword>
<dbReference type="RefSeq" id="WP_094826243.1">
    <property type="nucleotide sequence ID" value="NZ_NEVL01000003.1"/>
</dbReference>
<evidence type="ECO:0000256" key="3">
    <source>
        <dbReference type="ARBA" id="ARBA00023004"/>
    </source>
</evidence>
<dbReference type="AlphaFoldDB" id="A0A261SDE8"/>
<keyword evidence="1 4" id="KW-0349">Heme</keyword>
<dbReference type="Gene3D" id="1.10.760.10">
    <property type="entry name" value="Cytochrome c-like domain"/>
    <property type="match status" value="1"/>
</dbReference>
<feature type="domain" description="Cytochrome c" evidence="6">
    <location>
        <begin position="24"/>
        <end position="115"/>
    </location>
</feature>
<dbReference type="GO" id="GO:0009055">
    <property type="term" value="F:electron transfer activity"/>
    <property type="evidence" value="ECO:0007669"/>
    <property type="project" value="InterPro"/>
</dbReference>
<keyword evidence="2 4" id="KW-0479">Metal-binding</keyword>
<evidence type="ECO:0000259" key="6">
    <source>
        <dbReference type="PROSITE" id="PS51007"/>
    </source>
</evidence>